<feature type="transmembrane region" description="Helical" evidence="1">
    <location>
        <begin position="205"/>
        <end position="235"/>
    </location>
</feature>
<feature type="transmembrane region" description="Helical" evidence="1">
    <location>
        <begin position="89"/>
        <end position="122"/>
    </location>
</feature>
<feature type="transmembrane region" description="Helical" evidence="1">
    <location>
        <begin position="413"/>
        <end position="431"/>
    </location>
</feature>
<dbReference type="AlphaFoldDB" id="A0A1J5HPW1"/>
<accession>A0A1J5HPW1</accession>
<evidence type="ECO:0000313" key="3">
    <source>
        <dbReference type="Proteomes" id="UP000183758"/>
    </source>
</evidence>
<organism evidence="2 3">
    <name type="scientific">Candidatus Roizmanbacteria bacterium CG2_30_33_16</name>
    <dbReference type="NCBI Taxonomy" id="1805340"/>
    <lineage>
        <taxon>Bacteria</taxon>
        <taxon>Candidatus Roizmaniibacteriota</taxon>
    </lineage>
</organism>
<comment type="caution">
    <text evidence="2">The sequence shown here is derived from an EMBL/GenBank/DDBJ whole genome shotgun (WGS) entry which is preliminary data.</text>
</comment>
<sequence length="569" mass="66173">MRHVFDYIKKHPFLLFLIVPAFFLYMSLSFPNGSNYCYQEKCGIYFWGVHGHDAIWHLALIENSFKQFPFVSPIFSGAQLSGYNYLFDLIIYLVTIITPLSSLIIFFKIIPVLWFTVFTILAIKLARKIKDDKIFVFIFLFFLFFSSSFTYILTLIKDKTIIGSAGLLSQQILHTMYNSQYALSILTILYLLIKILENKINLRIVFILGSLTFINMGLKFYGGAVTLVLCGLFILSKSYSIKLKNTIFYSLIILMFFGLSILLFYSPFDSTKTGFIFGFAPFALVHPITEDPGLFYQQSLTDARYFLMTQGIGPKLILIETINLFLFLFFYMGVRFFGLIYLGIKIITRKYKVYDLIILGTMVIATVASLLLVQKAEWWNTIQFFYYTIFLSTIYISEFIYDLYLKKDWLIKLLIVLIFILAIPTTIDIAVNSLKLFPGGTYVPKEEVEALQYLKKQPKGIVYSPFFNDKIRHNQQVPIPLYANGDTAYVTAFSSQTSYFNDLVQIRLTGIDYKKRMQMVLSNDCRILKEIDYIYYNNNYKISRSLFDCPTKLEFLWGNRVATIYKTKH</sequence>
<keyword evidence="1" id="KW-1133">Transmembrane helix</keyword>
<feature type="transmembrane region" description="Helical" evidence="1">
    <location>
        <begin position="247"/>
        <end position="266"/>
    </location>
</feature>
<evidence type="ECO:0008006" key="4">
    <source>
        <dbReference type="Google" id="ProtNLM"/>
    </source>
</evidence>
<reference evidence="2 3" key="1">
    <citation type="journal article" date="2016" name="Environ. Microbiol.">
        <title>Genomic resolution of a cold subsurface aquifer community provides metabolic insights for novel microbes adapted to high CO concentrations.</title>
        <authorList>
            <person name="Probst A.J."/>
            <person name="Castelle C.J."/>
            <person name="Singh A."/>
            <person name="Brown C.T."/>
            <person name="Anantharaman K."/>
            <person name="Sharon I."/>
            <person name="Hug L.A."/>
            <person name="Burstein D."/>
            <person name="Emerson J.B."/>
            <person name="Thomas B.C."/>
            <person name="Banfield J.F."/>
        </authorList>
    </citation>
    <scope>NUCLEOTIDE SEQUENCE [LARGE SCALE GENOMIC DNA]</scope>
    <source>
        <strain evidence="2">CG2_30_33_16</strain>
    </source>
</reference>
<feature type="transmembrane region" description="Helical" evidence="1">
    <location>
        <begin position="273"/>
        <end position="289"/>
    </location>
</feature>
<feature type="transmembrane region" description="Helical" evidence="1">
    <location>
        <begin position="134"/>
        <end position="156"/>
    </location>
</feature>
<proteinExistence type="predicted"/>
<feature type="transmembrane region" description="Helical" evidence="1">
    <location>
        <begin position="12"/>
        <end position="30"/>
    </location>
</feature>
<feature type="transmembrane region" description="Helical" evidence="1">
    <location>
        <begin position="176"/>
        <end position="193"/>
    </location>
</feature>
<name>A0A1J5HPW1_9BACT</name>
<evidence type="ECO:0000313" key="2">
    <source>
        <dbReference type="EMBL" id="OIP86772.1"/>
    </source>
</evidence>
<gene>
    <name evidence="2" type="ORF">AUK04_00140</name>
</gene>
<keyword evidence="1" id="KW-0472">Membrane</keyword>
<protein>
    <recommendedName>
        <fullName evidence="4">Glycosyltransferase RgtA/B/C/D-like domain-containing protein</fullName>
    </recommendedName>
</protein>
<keyword evidence="1" id="KW-0812">Transmembrane</keyword>
<feature type="transmembrane region" description="Helical" evidence="1">
    <location>
        <begin position="353"/>
        <end position="372"/>
    </location>
</feature>
<dbReference type="Proteomes" id="UP000183758">
    <property type="component" value="Unassembled WGS sequence"/>
</dbReference>
<feature type="transmembrane region" description="Helical" evidence="1">
    <location>
        <begin position="384"/>
        <end position="401"/>
    </location>
</feature>
<evidence type="ECO:0000256" key="1">
    <source>
        <dbReference type="SAM" id="Phobius"/>
    </source>
</evidence>
<feature type="transmembrane region" description="Helical" evidence="1">
    <location>
        <begin position="316"/>
        <end position="341"/>
    </location>
</feature>
<dbReference type="EMBL" id="MNZM01000002">
    <property type="protein sequence ID" value="OIP86772.1"/>
    <property type="molecule type" value="Genomic_DNA"/>
</dbReference>